<keyword evidence="7" id="KW-1185">Reference proteome</keyword>
<dbReference type="PANTHER" id="PTHR35005">
    <property type="entry name" value="3-DEHYDRO-SCYLLO-INOSOSE HYDROLASE"/>
    <property type="match status" value="1"/>
</dbReference>
<dbReference type="Pfam" id="PF02633">
    <property type="entry name" value="Creatininase"/>
    <property type="match status" value="1"/>
</dbReference>
<comment type="cofactor">
    <cofactor evidence="1">
        <name>Zn(2+)</name>
        <dbReference type="ChEBI" id="CHEBI:29105"/>
    </cofactor>
</comment>
<keyword evidence="3" id="KW-0378">Hydrolase</keyword>
<keyword evidence="4" id="KW-0862">Zinc</keyword>
<dbReference type="InterPro" id="IPR003785">
    <property type="entry name" value="Creatininase/forma_Hydrolase"/>
</dbReference>
<proteinExistence type="inferred from homology"/>
<evidence type="ECO:0000313" key="7">
    <source>
        <dbReference type="Proteomes" id="UP000185696"/>
    </source>
</evidence>
<evidence type="ECO:0000256" key="1">
    <source>
        <dbReference type="ARBA" id="ARBA00001947"/>
    </source>
</evidence>
<dbReference type="AlphaFoldDB" id="A0A7Z1B1B2"/>
<evidence type="ECO:0000256" key="5">
    <source>
        <dbReference type="ARBA" id="ARBA00024029"/>
    </source>
</evidence>
<dbReference type="RefSeq" id="WP_075130939.1">
    <property type="nucleotide sequence ID" value="NZ_MSIF01000001.1"/>
</dbReference>
<dbReference type="GO" id="GO:0009231">
    <property type="term" value="P:riboflavin biosynthetic process"/>
    <property type="evidence" value="ECO:0007669"/>
    <property type="project" value="TreeGrafter"/>
</dbReference>
<organism evidence="6 7">
    <name type="scientific">Actinophytocola xinjiangensis</name>
    <dbReference type="NCBI Taxonomy" id="485602"/>
    <lineage>
        <taxon>Bacteria</taxon>
        <taxon>Bacillati</taxon>
        <taxon>Actinomycetota</taxon>
        <taxon>Actinomycetes</taxon>
        <taxon>Pseudonocardiales</taxon>
        <taxon>Pseudonocardiaceae</taxon>
    </lineage>
</organism>
<name>A0A7Z1B1B2_9PSEU</name>
<protein>
    <recommendedName>
        <fullName evidence="8">Creatinine amidohydrolase</fullName>
    </recommendedName>
</protein>
<evidence type="ECO:0000256" key="4">
    <source>
        <dbReference type="ARBA" id="ARBA00022833"/>
    </source>
</evidence>
<dbReference type="InterPro" id="IPR024087">
    <property type="entry name" value="Creatininase-like_sf"/>
</dbReference>
<dbReference type="EMBL" id="MSIF01000001">
    <property type="protein sequence ID" value="OLF13991.1"/>
    <property type="molecule type" value="Genomic_DNA"/>
</dbReference>
<dbReference type="GO" id="GO:0016811">
    <property type="term" value="F:hydrolase activity, acting on carbon-nitrogen (but not peptide) bonds, in linear amides"/>
    <property type="evidence" value="ECO:0007669"/>
    <property type="project" value="TreeGrafter"/>
</dbReference>
<comment type="similarity">
    <text evidence="5">Belongs to the creatininase superfamily.</text>
</comment>
<dbReference type="GO" id="GO:0046872">
    <property type="term" value="F:metal ion binding"/>
    <property type="evidence" value="ECO:0007669"/>
    <property type="project" value="UniProtKB-KW"/>
</dbReference>
<dbReference type="SUPFAM" id="SSF102215">
    <property type="entry name" value="Creatininase"/>
    <property type="match status" value="1"/>
</dbReference>
<dbReference type="Proteomes" id="UP000185696">
    <property type="component" value="Unassembled WGS sequence"/>
</dbReference>
<keyword evidence="2" id="KW-0479">Metal-binding</keyword>
<dbReference type="Gene3D" id="3.40.50.10310">
    <property type="entry name" value="Creatininase"/>
    <property type="match status" value="1"/>
</dbReference>
<comment type="caution">
    <text evidence="6">The sequence shown here is derived from an EMBL/GenBank/DDBJ whole genome shotgun (WGS) entry which is preliminary data.</text>
</comment>
<gene>
    <name evidence="6" type="ORF">BLA60_02085</name>
</gene>
<dbReference type="OrthoDB" id="9801445at2"/>
<evidence type="ECO:0000256" key="3">
    <source>
        <dbReference type="ARBA" id="ARBA00022801"/>
    </source>
</evidence>
<sequence length="262" mass="28519">MPLIDELSTTEVTDLRARRDPTAVLVTGSCEQHGAHLPLDTDTYLATQVATAACTVTGDVLLPSLPFGYNEKELGFAGTVSVPARQYLDLVVGIGESLRRSGWRRLVIVNGHGWNNDLLRVATHVLNETAGLTAACCSYWSLCADEVAELRESPVPGGMAHACEFETSLMLHLRPDSVRTDLVVDEISYRRLPSTHHDLLRKSAVCLPEDFAVLSTSGVIGSPSLATADKGKLWFDAASRRLGEFLVAFREEFPGSELERTP</sequence>
<accession>A0A7Z1B1B2</accession>
<reference evidence="6 7" key="1">
    <citation type="submission" date="2016-12" db="EMBL/GenBank/DDBJ databases">
        <title>The draft genome sequence of Actinophytocola xinjiangensis.</title>
        <authorList>
            <person name="Wang W."/>
            <person name="Yuan L."/>
        </authorList>
    </citation>
    <scope>NUCLEOTIDE SEQUENCE [LARGE SCALE GENOMIC DNA]</scope>
    <source>
        <strain evidence="6 7">CGMCC 4.4663</strain>
    </source>
</reference>
<evidence type="ECO:0000313" key="6">
    <source>
        <dbReference type="EMBL" id="OLF13991.1"/>
    </source>
</evidence>
<evidence type="ECO:0000256" key="2">
    <source>
        <dbReference type="ARBA" id="ARBA00022723"/>
    </source>
</evidence>
<evidence type="ECO:0008006" key="8">
    <source>
        <dbReference type="Google" id="ProtNLM"/>
    </source>
</evidence>
<dbReference type="PANTHER" id="PTHR35005:SF1">
    <property type="entry name" value="2-AMINO-5-FORMYLAMINO-6-RIBOSYLAMINOPYRIMIDIN-4(3H)-ONE 5'-MONOPHOSPHATE DEFORMYLASE"/>
    <property type="match status" value="1"/>
</dbReference>